<sequence>MDIIDCTNQKGGVSKSVTAYNLSLYISQIRNKRTLHLDADEQGNSGDSLPSYRFAGFDTALFFGKDPIVLPEFQGNLLSTTATPALRDIEKGANGMSDKELLETLKVRLSEIKDFFDYVVVDTAGSNSRVANIFLLVANYVFIPTTIDPYSIKITQNTLKRVIGVQQSYNKNLVNLGLLPTRIDTKSTTVKNDLESLIKNYSRYLLPARTVERQAYRTAAGKCVAVWDLKSTGAEREAGKEMLSVFDVIAEKIGV</sequence>
<dbReference type="PANTHER" id="PTHR13696">
    <property type="entry name" value="P-LOOP CONTAINING NUCLEOSIDE TRIPHOSPHATE HYDROLASE"/>
    <property type="match status" value="1"/>
</dbReference>
<reference evidence="2 3" key="1">
    <citation type="submission" date="2018-06" db="EMBL/GenBank/DDBJ databases">
        <authorList>
            <consortium name="Pathogen Informatics"/>
            <person name="Doyle S."/>
        </authorList>
    </citation>
    <scope>NUCLEOTIDE SEQUENCE [LARGE SCALE GENOMIC DNA]</scope>
    <source>
        <strain evidence="2 3">NCTC12420</strain>
    </source>
</reference>
<organism evidence="2 3">
    <name type="scientific">Salmonella enterica subsp. indica</name>
    <dbReference type="NCBI Taxonomy" id="59207"/>
    <lineage>
        <taxon>Bacteria</taxon>
        <taxon>Pseudomonadati</taxon>
        <taxon>Pseudomonadota</taxon>
        <taxon>Gammaproteobacteria</taxon>
        <taxon>Enterobacterales</taxon>
        <taxon>Enterobacteriaceae</taxon>
        <taxon>Salmonella</taxon>
    </lineage>
</organism>
<evidence type="ECO:0000313" key="3">
    <source>
        <dbReference type="Proteomes" id="UP000254220"/>
    </source>
</evidence>
<dbReference type="RefSeq" id="WP_079777069.1">
    <property type="nucleotide sequence ID" value="NZ_DADWZK010000037.1"/>
</dbReference>
<dbReference type="PANTHER" id="PTHR13696:SF99">
    <property type="entry name" value="COBYRINIC ACID AC-DIAMIDE SYNTHASE"/>
    <property type="match status" value="1"/>
</dbReference>
<dbReference type="CDD" id="cd02042">
    <property type="entry name" value="ParAB_family"/>
    <property type="match status" value="1"/>
</dbReference>
<dbReference type="InterPro" id="IPR027417">
    <property type="entry name" value="P-loop_NTPase"/>
</dbReference>
<feature type="domain" description="AAA" evidence="1">
    <location>
        <begin position="1"/>
        <end position="173"/>
    </location>
</feature>
<accession>A0A379YR80</accession>
<dbReference type="SUPFAM" id="SSF52540">
    <property type="entry name" value="P-loop containing nucleoside triphosphate hydrolases"/>
    <property type="match status" value="1"/>
</dbReference>
<evidence type="ECO:0000313" key="2">
    <source>
        <dbReference type="EMBL" id="SUI48798.1"/>
    </source>
</evidence>
<dbReference type="Proteomes" id="UP000254220">
    <property type="component" value="Unassembled WGS sequence"/>
</dbReference>
<gene>
    <name evidence="2" type="primary">soj_2</name>
    <name evidence="2" type="ORF">NCTC12420_05156</name>
</gene>
<dbReference type="Pfam" id="PF13614">
    <property type="entry name" value="AAA_31"/>
    <property type="match status" value="1"/>
</dbReference>
<proteinExistence type="predicted"/>
<dbReference type="EMBL" id="UGYB01000005">
    <property type="protein sequence ID" value="SUI48798.1"/>
    <property type="molecule type" value="Genomic_DNA"/>
</dbReference>
<evidence type="ECO:0000259" key="1">
    <source>
        <dbReference type="Pfam" id="PF13614"/>
    </source>
</evidence>
<dbReference type="InterPro" id="IPR050678">
    <property type="entry name" value="DNA_Partitioning_ATPase"/>
</dbReference>
<dbReference type="Gene3D" id="3.40.50.300">
    <property type="entry name" value="P-loop containing nucleotide triphosphate hydrolases"/>
    <property type="match status" value="1"/>
</dbReference>
<dbReference type="AlphaFoldDB" id="A0A379YR80"/>
<dbReference type="InterPro" id="IPR025669">
    <property type="entry name" value="AAA_dom"/>
</dbReference>
<name>A0A379YR80_SALER</name>
<protein>
    <submittedName>
        <fullName evidence="2">ParA partition protein</fullName>
    </submittedName>
</protein>